<organism evidence="2 3">
    <name type="scientific">Labeo rohita</name>
    <name type="common">Indian major carp</name>
    <name type="synonym">Cyprinus rohita</name>
    <dbReference type="NCBI Taxonomy" id="84645"/>
    <lineage>
        <taxon>Eukaryota</taxon>
        <taxon>Metazoa</taxon>
        <taxon>Chordata</taxon>
        <taxon>Craniata</taxon>
        <taxon>Vertebrata</taxon>
        <taxon>Euteleostomi</taxon>
        <taxon>Actinopterygii</taxon>
        <taxon>Neopterygii</taxon>
        <taxon>Teleostei</taxon>
        <taxon>Ostariophysi</taxon>
        <taxon>Cypriniformes</taxon>
        <taxon>Cyprinidae</taxon>
        <taxon>Labeoninae</taxon>
        <taxon>Labeonini</taxon>
        <taxon>Labeo</taxon>
    </lineage>
</organism>
<comment type="caution">
    <text evidence="2">The sequence shown here is derived from an EMBL/GenBank/DDBJ whole genome shotgun (WGS) entry which is preliminary data.</text>
</comment>
<dbReference type="EMBL" id="JACTAM010000019">
    <property type="protein sequence ID" value="KAI2652507.1"/>
    <property type="molecule type" value="Genomic_DNA"/>
</dbReference>
<dbReference type="GO" id="GO:0016874">
    <property type="term" value="F:ligase activity"/>
    <property type="evidence" value="ECO:0007669"/>
    <property type="project" value="UniProtKB-KW"/>
</dbReference>
<dbReference type="Proteomes" id="UP000830375">
    <property type="component" value="Unassembled WGS sequence"/>
</dbReference>
<keyword evidence="2" id="KW-0436">Ligase</keyword>
<evidence type="ECO:0000256" key="1">
    <source>
        <dbReference type="SAM" id="MobiDB-lite"/>
    </source>
</evidence>
<keyword evidence="3" id="KW-1185">Reference proteome</keyword>
<sequence length="66" mass="6971">MLVSTACFPEVHEKLTKSQKARFSARTRYTNSSSFTSLDEGSSEGVYGGSPGGQAFAVHSPQNATA</sequence>
<gene>
    <name evidence="2" type="ORF">H4Q32_005742</name>
</gene>
<name>A0ABQ8LPB6_LABRO</name>
<proteinExistence type="predicted"/>
<reference evidence="2 3" key="1">
    <citation type="submission" date="2022-01" db="EMBL/GenBank/DDBJ databases">
        <title>A high-quality chromosome-level genome assembly of rohu carp, Labeo rohita.</title>
        <authorList>
            <person name="Arick M.A. II"/>
            <person name="Hsu C.-Y."/>
            <person name="Magbanua Z."/>
            <person name="Pechanova O."/>
            <person name="Grover C."/>
            <person name="Miller E."/>
            <person name="Thrash A."/>
            <person name="Ezzel L."/>
            <person name="Alam S."/>
            <person name="Benzie J."/>
            <person name="Hamilton M."/>
            <person name="Karsi A."/>
            <person name="Lawrence M.L."/>
            <person name="Peterson D.G."/>
        </authorList>
    </citation>
    <scope>NUCLEOTIDE SEQUENCE [LARGE SCALE GENOMIC DNA]</scope>
    <source>
        <strain evidence="3">BAU-BD-2019</strain>
        <tissue evidence="2">Blood</tissue>
    </source>
</reference>
<protein>
    <submittedName>
        <fullName evidence="2">Phenylalanine--tRNA ligase beta subunit</fullName>
    </submittedName>
</protein>
<accession>A0ABQ8LPB6</accession>
<evidence type="ECO:0000313" key="2">
    <source>
        <dbReference type="EMBL" id="KAI2652507.1"/>
    </source>
</evidence>
<evidence type="ECO:0000313" key="3">
    <source>
        <dbReference type="Proteomes" id="UP000830375"/>
    </source>
</evidence>
<feature type="region of interest" description="Disordered" evidence="1">
    <location>
        <begin position="33"/>
        <end position="66"/>
    </location>
</feature>